<dbReference type="Proteomes" id="UP000054995">
    <property type="component" value="Unassembled WGS sequence"/>
</dbReference>
<feature type="transmembrane region" description="Helical" evidence="1">
    <location>
        <begin position="350"/>
        <end position="374"/>
    </location>
</feature>
<evidence type="ECO:0000313" key="2">
    <source>
        <dbReference type="EMBL" id="KRY89902.1"/>
    </source>
</evidence>
<dbReference type="OrthoDB" id="5917756at2759"/>
<name>A0A0V1FV73_TRIPS</name>
<sequence length="408" mass="46910">MFKLSRTFRNNTPIHFVLWLLENSRPPEIYKRKEKMKLEIFFPLYLALFVRLLSASATCPHESRENSTFGMEIPIHGSKYSRLCLTFVEKDADNDAKLNKTTTVTFDDMFAGENYCKANYKNGRISNYESIMLYANRGKKTLNDGSIVRLLTSDQYVIKSLSTFDAGELLIIKHTTEDVLGRTTETEFCGFDGNMTTENCNLLLNIDYESIQWALSHMEQKIFCQITTIRKGKDSVYELKSSLVNCKDDSQWDGYFCIHEPYQNCKFYGKVVPCHFQQNKASSNNDTETTCITELRYFSKAAPEVPYGKSCPANEVYPCNCSSAINISEREIENLLKMMDESNDEEMDSIILMISLYNIVAWSAMLAIVCVTLYKKYLLEQYEEASSTTSLDYDVTDRVYPIDACYDV</sequence>
<keyword evidence="1" id="KW-1133">Transmembrane helix</keyword>
<evidence type="ECO:0000256" key="1">
    <source>
        <dbReference type="SAM" id="Phobius"/>
    </source>
</evidence>
<protein>
    <recommendedName>
        <fullName evidence="4">6-Cys domain-containing protein</fullName>
    </recommendedName>
</protein>
<accession>A0A0V1FV73</accession>
<dbReference type="AlphaFoldDB" id="A0A0V1FV73"/>
<proteinExistence type="predicted"/>
<keyword evidence="3" id="KW-1185">Reference proteome</keyword>
<keyword evidence="1" id="KW-0812">Transmembrane</keyword>
<evidence type="ECO:0008006" key="4">
    <source>
        <dbReference type="Google" id="ProtNLM"/>
    </source>
</evidence>
<comment type="caution">
    <text evidence="2">The sequence shown here is derived from an EMBL/GenBank/DDBJ whole genome shotgun (WGS) entry which is preliminary data.</text>
</comment>
<gene>
    <name evidence="2" type="ORF">T4D_17194</name>
</gene>
<organism evidence="2 3">
    <name type="scientific">Trichinella pseudospiralis</name>
    <name type="common">Parasitic roundworm</name>
    <dbReference type="NCBI Taxonomy" id="6337"/>
    <lineage>
        <taxon>Eukaryota</taxon>
        <taxon>Metazoa</taxon>
        <taxon>Ecdysozoa</taxon>
        <taxon>Nematoda</taxon>
        <taxon>Enoplea</taxon>
        <taxon>Dorylaimia</taxon>
        <taxon>Trichinellida</taxon>
        <taxon>Trichinellidae</taxon>
        <taxon>Trichinella</taxon>
    </lineage>
</organism>
<evidence type="ECO:0000313" key="3">
    <source>
        <dbReference type="Proteomes" id="UP000054995"/>
    </source>
</evidence>
<reference evidence="2 3" key="1">
    <citation type="submission" date="2015-01" db="EMBL/GenBank/DDBJ databases">
        <title>Evolution of Trichinella species and genotypes.</title>
        <authorList>
            <person name="Korhonen P.K."/>
            <person name="Edoardo P."/>
            <person name="Giuseppe L.R."/>
            <person name="Gasser R.B."/>
        </authorList>
    </citation>
    <scope>NUCLEOTIDE SEQUENCE [LARGE SCALE GENOMIC DNA]</scope>
    <source>
        <strain evidence="2">ISS470</strain>
    </source>
</reference>
<keyword evidence="1" id="KW-0472">Membrane</keyword>
<dbReference type="EMBL" id="JYDT01000026">
    <property type="protein sequence ID" value="KRY89902.1"/>
    <property type="molecule type" value="Genomic_DNA"/>
</dbReference>